<dbReference type="PANTHER" id="PTHR43364:SF4">
    <property type="entry name" value="NAD(P)-LINKED OXIDOREDUCTASE SUPERFAMILY PROTEIN"/>
    <property type="match status" value="1"/>
</dbReference>
<dbReference type="GO" id="GO:0005829">
    <property type="term" value="C:cytosol"/>
    <property type="evidence" value="ECO:0007669"/>
    <property type="project" value="TreeGrafter"/>
</dbReference>
<dbReference type="Pfam" id="PF00248">
    <property type="entry name" value="Aldo_ket_red"/>
    <property type="match status" value="1"/>
</dbReference>
<dbReference type="InterPro" id="IPR050523">
    <property type="entry name" value="AKR_Detox_Biosynth"/>
</dbReference>
<dbReference type="PROSITE" id="PS51257">
    <property type="entry name" value="PROKAR_LIPOPROTEIN"/>
    <property type="match status" value="1"/>
</dbReference>
<dbReference type="InterPro" id="IPR020471">
    <property type="entry name" value="AKR"/>
</dbReference>
<dbReference type="InterPro" id="IPR036812">
    <property type="entry name" value="NAD(P)_OxRdtase_dom_sf"/>
</dbReference>
<dbReference type="GO" id="GO:0016491">
    <property type="term" value="F:oxidoreductase activity"/>
    <property type="evidence" value="ECO:0007669"/>
    <property type="project" value="UniProtKB-KW"/>
</dbReference>
<dbReference type="RefSeq" id="WP_089198092.1">
    <property type="nucleotide sequence ID" value="NZ_NHRJ02000001.1"/>
</dbReference>
<dbReference type="PRINTS" id="PR00069">
    <property type="entry name" value="ALDKETRDTASE"/>
</dbReference>
<dbReference type="CDD" id="cd19085">
    <property type="entry name" value="AKR_AKR11B3"/>
    <property type="match status" value="1"/>
</dbReference>
<evidence type="ECO:0000256" key="1">
    <source>
        <dbReference type="ARBA" id="ARBA00023002"/>
    </source>
</evidence>
<keyword evidence="1" id="KW-0560">Oxidoreductase</keyword>
<dbReference type="OrthoDB" id="9773828at2"/>
<name>A0A2W1NF60_PAEXE</name>
<evidence type="ECO:0000313" key="4">
    <source>
        <dbReference type="Proteomes" id="UP000214746"/>
    </source>
</evidence>
<gene>
    <name evidence="3" type="ORF">CBW46_000550</name>
</gene>
<feature type="domain" description="NADP-dependent oxidoreductase" evidence="2">
    <location>
        <begin position="16"/>
        <end position="324"/>
    </location>
</feature>
<dbReference type="AlphaFoldDB" id="A0A2W1NF60"/>
<comment type="caution">
    <text evidence="3">The sequence shown here is derived from an EMBL/GenBank/DDBJ whole genome shotgun (WGS) entry which is preliminary data.</text>
</comment>
<protein>
    <submittedName>
        <fullName evidence="3">Aldo/keto reductase</fullName>
    </submittedName>
</protein>
<evidence type="ECO:0000259" key="2">
    <source>
        <dbReference type="Pfam" id="PF00248"/>
    </source>
</evidence>
<accession>A0A2W1NF60</accession>
<dbReference type="Proteomes" id="UP000214746">
    <property type="component" value="Unassembled WGS sequence"/>
</dbReference>
<keyword evidence="4" id="KW-1185">Reference proteome</keyword>
<organism evidence="3 4">
    <name type="scientific">Paenibacillus xerothermodurans</name>
    <dbReference type="NCBI Taxonomy" id="1977292"/>
    <lineage>
        <taxon>Bacteria</taxon>
        <taxon>Bacillati</taxon>
        <taxon>Bacillota</taxon>
        <taxon>Bacilli</taxon>
        <taxon>Bacillales</taxon>
        <taxon>Paenibacillaceae</taxon>
        <taxon>Paenibacillus</taxon>
    </lineage>
</organism>
<sequence>MKTRALGASGLQLSVLGMGCWQYGGGSYWGEQSQKDVDLVVHRALDMGINYFDTAEVYNEGKSEISLGIALKGRREQAIIGSKISTAHARPEEIKRHCEASLTRMQTDYIDMYMLHWPLTAVSVKHFSDDEALIANLPSVSEVFDGLNMLKQEGKIRHIGISNHGLKQMDEVLATGVSVAANELAYSLFSRAIEAEVIPYCAQHQIGVIGYMPLQQGLLTGKFASLDEVRPMQARSRHFHHSRGHGTRHGEEGAEAEMNAALLELAAVAKELGVSMGTLSLAWAIANEHICSTIVGSRNLEQLEMNAGGAAYELSADAVSHLNRLTAPVLAKLGNNPDYYENRNGSRVV</sequence>
<dbReference type="InterPro" id="IPR023210">
    <property type="entry name" value="NADP_OxRdtase_dom"/>
</dbReference>
<evidence type="ECO:0000313" key="3">
    <source>
        <dbReference type="EMBL" id="PZE22320.1"/>
    </source>
</evidence>
<dbReference type="Gene3D" id="3.20.20.100">
    <property type="entry name" value="NADP-dependent oxidoreductase domain"/>
    <property type="match status" value="1"/>
</dbReference>
<dbReference type="PANTHER" id="PTHR43364">
    <property type="entry name" value="NADH-SPECIFIC METHYLGLYOXAL REDUCTASE-RELATED"/>
    <property type="match status" value="1"/>
</dbReference>
<dbReference type="EMBL" id="NHRJ02000001">
    <property type="protein sequence ID" value="PZE22320.1"/>
    <property type="molecule type" value="Genomic_DNA"/>
</dbReference>
<proteinExistence type="predicted"/>
<reference evidence="3" key="1">
    <citation type="submission" date="2018-06" db="EMBL/GenBank/DDBJ databases">
        <title>Paenibacillus xerothermodurans sp. nov. an extremely dry heat resistant spore forming bacterium isolated from the soil of Cape Canaveral, Florida.</title>
        <authorList>
            <person name="Seuylemezian A."/>
            <person name="Kaur N."/>
            <person name="Patil P."/>
            <person name="Patil P."/>
            <person name="Mayilraj S."/>
            <person name="Vaishampayan P."/>
        </authorList>
    </citation>
    <scope>NUCLEOTIDE SEQUENCE [LARGE SCALE GENOMIC DNA]</scope>
    <source>
        <strain evidence="3">ATCC 27380</strain>
    </source>
</reference>
<dbReference type="SUPFAM" id="SSF51430">
    <property type="entry name" value="NAD(P)-linked oxidoreductase"/>
    <property type="match status" value="1"/>
</dbReference>